<protein>
    <submittedName>
        <fullName evidence="2">Glycosyltransferase involved in cell wall biosynthesis</fullName>
    </submittedName>
</protein>
<keyword evidence="1" id="KW-0175">Coiled coil</keyword>
<dbReference type="InterPro" id="IPR027417">
    <property type="entry name" value="P-loop_NTPase"/>
</dbReference>
<dbReference type="Gene3D" id="3.40.50.300">
    <property type="entry name" value="P-loop containing nucleotide triphosphate hydrolases"/>
    <property type="match status" value="1"/>
</dbReference>
<evidence type="ECO:0000313" key="2">
    <source>
        <dbReference type="EMBL" id="TWG38862.1"/>
    </source>
</evidence>
<reference evidence="2 3" key="1">
    <citation type="journal article" date="2015" name="Stand. Genomic Sci.">
        <title>Genomic Encyclopedia of Bacterial and Archaeal Type Strains, Phase III: the genomes of soil and plant-associated and newly described type strains.</title>
        <authorList>
            <person name="Whitman W.B."/>
            <person name="Woyke T."/>
            <person name="Klenk H.P."/>
            <person name="Zhou Y."/>
            <person name="Lilburn T.G."/>
            <person name="Beck B.J."/>
            <person name="De Vos P."/>
            <person name="Vandamme P."/>
            <person name="Eisen J.A."/>
            <person name="Garrity G."/>
            <person name="Hugenholtz P."/>
            <person name="Kyrpides N.C."/>
        </authorList>
    </citation>
    <scope>NUCLEOTIDE SEQUENCE [LARGE SCALE GENOMIC DNA]</scope>
    <source>
        <strain evidence="2 3">DSM 64</strain>
    </source>
</reference>
<dbReference type="SUPFAM" id="SSF53756">
    <property type="entry name" value="UDP-Glycosyltransferase/glycogen phosphorylase"/>
    <property type="match status" value="2"/>
</dbReference>
<dbReference type="PANTHER" id="PTHR46656:SF3">
    <property type="entry name" value="PUTATIVE-RELATED"/>
    <property type="match status" value="1"/>
</dbReference>
<dbReference type="PANTHER" id="PTHR46656">
    <property type="entry name" value="PUTATIVE-RELATED"/>
    <property type="match status" value="1"/>
</dbReference>
<dbReference type="GO" id="GO:0016740">
    <property type="term" value="F:transferase activity"/>
    <property type="evidence" value="ECO:0007669"/>
    <property type="project" value="UniProtKB-KW"/>
</dbReference>
<gene>
    <name evidence="2" type="ORF">ATF69_0728</name>
</gene>
<evidence type="ECO:0000313" key="3">
    <source>
        <dbReference type="Proteomes" id="UP000321485"/>
    </source>
</evidence>
<dbReference type="GeneID" id="51109801"/>
<accession>A0A561XS02</accession>
<dbReference type="EMBL" id="VJWE01000011">
    <property type="protein sequence ID" value="TWG38862.1"/>
    <property type="molecule type" value="Genomic_DNA"/>
</dbReference>
<proteinExistence type="predicted"/>
<dbReference type="Proteomes" id="UP000321485">
    <property type="component" value="Unassembled WGS sequence"/>
</dbReference>
<keyword evidence="2" id="KW-0808">Transferase</keyword>
<sequence>MQNSPIFVHSIFRAGSTYIFNVFRRSCGGYWCYQEPLHEAAYYYRADPSSLRFDDLDSKTQLLRHPKLEKSYFDELIDVWPVWEKAINEKIIYEEYFYDPESEAEIEYWRTLARGAKGRPVFQECRTSGRIEFIKRHLEGSHVYLWRNPWDQWWSYKVTSYFDVVNLIIVSSPQAPPLVKNIWAELDIPSCSERSLSNLFSFYENIALTSEKSYLIFYLLWCLALREGMVHADLMINIDSLSDSSCYKLEILAALKNMGINEINFSDCEVPQGRYSERDSQFFLPLEIRVHRWLIEGGWTEADLSAIQIARERHRPSFSHEMVSSSDLIRTTEHESRARELAIRAETLLAQRIRDISKKLQDEQDVRFDDLAREAASGRAQILDLHAEIQKKKHEISEFKKKATFYQEETLKLQLKINGIYQSLSWRISSPLRWMAGKFFDFVLVVRNFLNYLLFFGIEKSQPLLGWLFGQVFSYPKIRFILSRWLIRYPELHRQLVSVAIRRNVLKEALLSTPFAHVHKVEFNKIPISGDFKNHPRVLPETPVLPEAMSLPELVIAKSCWVRLVGHVEGAYSLAIVNRGLAVGMESINEKRFSYIPYENELCSEMPRLSPEQDSLIHDALWRKIPSEEIQGTISIVHHYPVIADTQPCGMRGVLFFWEETSVPIDVVRNINNNFDIVWVAATSVKRALINSGCGIQVFVIPIGIDHLIDQSEEPIDKLTVSAGQVFRFLHVSSAFERKGIDVLLSAYLNTFTSADSVELYIKTFPNPHNKVHAQLKSLSEGLKFPPKVIIDENPLDDLNMLRLYRTAHCMVLPSRGEGFNLPAAEALALALPVITTGHSAHADFCTHATATLINFEFSASRSHLRSSDSCWVEPDPLHLADEMRRVREKVIIRDPELEARVKSGALHVRKIYTWANCASSLIRSAQWMQNQSRSESSPLRVAAVSPWATRCGIAEYANSLLSPSVYKRRMILKIYCDDRTVNVPPDAEIAWRAGENDSVHKLLERINQSNTDIVFVQHQPSLFPLTEALCEQLAHLSKVGVVVVLELHSTQPLLHDSRLTSTVIEALSKVDRIIVHKPQDLNNLLALGLVENVMLLQLGGVAPLAPSDSSSVRAELNIPSDALVLGCFGFALPHKGIDTLIKAIPPLISVTKRSVHLIAVTSILDKRSSIYIEECRKIAKKFGVEKNIHWMTDYLPIEDSQKKLGAADCVIFPYKHTQESSSAAVTVGLSTLKPVLVSPLEIFSDLADVTWRMDGSEVQDIVSAVSHLFNAQGKDNPLFERQEEWLRSHDWEYLSERLFNIIKSLRREKLLASVVA</sequence>
<evidence type="ECO:0000256" key="1">
    <source>
        <dbReference type="SAM" id="Coils"/>
    </source>
</evidence>
<dbReference type="RefSeq" id="WP_146869917.1">
    <property type="nucleotide sequence ID" value="NZ_VJWE01000011.1"/>
</dbReference>
<feature type="coiled-coil region" evidence="1">
    <location>
        <begin position="382"/>
        <end position="409"/>
    </location>
</feature>
<comment type="caution">
    <text evidence="2">The sequence shown here is derived from an EMBL/GenBank/DDBJ whole genome shotgun (WGS) entry which is preliminary data.</text>
</comment>
<dbReference type="Gene3D" id="3.40.50.2000">
    <property type="entry name" value="Glycogen Phosphorylase B"/>
    <property type="match status" value="2"/>
</dbReference>
<name>A0A561XS02_ACIDE</name>
<dbReference type="Pfam" id="PF13692">
    <property type="entry name" value="Glyco_trans_1_4"/>
    <property type="match status" value="1"/>
</dbReference>
<organism evidence="2 3">
    <name type="scientific">Acidovorax delafieldii</name>
    <name type="common">Pseudomonas delafieldii</name>
    <dbReference type="NCBI Taxonomy" id="47920"/>
    <lineage>
        <taxon>Bacteria</taxon>
        <taxon>Pseudomonadati</taxon>
        <taxon>Pseudomonadota</taxon>
        <taxon>Betaproteobacteria</taxon>
        <taxon>Burkholderiales</taxon>
        <taxon>Comamonadaceae</taxon>
        <taxon>Acidovorax</taxon>
    </lineage>
</organism>